<evidence type="ECO:0000313" key="1">
    <source>
        <dbReference type="EMBL" id="KAH7917384.1"/>
    </source>
</evidence>
<protein>
    <submittedName>
        <fullName evidence="1">Uncharacterized protein</fullName>
    </submittedName>
</protein>
<name>A0ACB8AVW1_9AGAM</name>
<dbReference type="Proteomes" id="UP000790709">
    <property type="component" value="Unassembled WGS sequence"/>
</dbReference>
<dbReference type="EMBL" id="MU267087">
    <property type="protein sequence ID" value="KAH7917384.1"/>
    <property type="molecule type" value="Genomic_DNA"/>
</dbReference>
<reference evidence="1" key="1">
    <citation type="journal article" date="2021" name="New Phytol.">
        <title>Evolutionary innovations through gain and loss of genes in the ectomycorrhizal Boletales.</title>
        <authorList>
            <person name="Wu G."/>
            <person name="Miyauchi S."/>
            <person name="Morin E."/>
            <person name="Kuo A."/>
            <person name="Drula E."/>
            <person name="Varga T."/>
            <person name="Kohler A."/>
            <person name="Feng B."/>
            <person name="Cao Y."/>
            <person name="Lipzen A."/>
            <person name="Daum C."/>
            <person name="Hundley H."/>
            <person name="Pangilinan J."/>
            <person name="Johnson J."/>
            <person name="Barry K."/>
            <person name="LaButti K."/>
            <person name="Ng V."/>
            <person name="Ahrendt S."/>
            <person name="Min B."/>
            <person name="Choi I.G."/>
            <person name="Park H."/>
            <person name="Plett J.M."/>
            <person name="Magnuson J."/>
            <person name="Spatafora J.W."/>
            <person name="Nagy L.G."/>
            <person name="Henrissat B."/>
            <person name="Grigoriev I.V."/>
            <person name="Yang Z.L."/>
            <person name="Xu J."/>
            <person name="Martin F.M."/>
        </authorList>
    </citation>
    <scope>NUCLEOTIDE SEQUENCE</scope>
    <source>
        <strain evidence="1">KUC20120723A-06</strain>
    </source>
</reference>
<sequence length="246" mass="27692">MSSPRTPPPAPLMTPDTVPRPRHTSGAAYRTGDLILGKTAVLKDLGSIPIVSLDYFQEAVLPPLPLQITTSSIKTSLIDQNKLTREGKWAAFQNDPKDDSRREEHAFGPLASAFNSVIEEALKLVNSPSTLKFVQNPSTAPKSQRTNTSRPDAYLLMINKKSFEQHADVLNPRDSWDDIVVSFEYKKNDGKDDRIDNEQKLIWSLHHIMHQEIHTILFVLLLLCELSGFRRKVAKVEFLPDKEPNA</sequence>
<accession>A0ACB8AVW1</accession>
<organism evidence="1 2">
    <name type="scientific">Leucogyrophana mollusca</name>
    <dbReference type="NCBI Taxonomy" id="85980"/>
    <lineage>
        <taxon>Eukaryota</taxon>
        <taxon>Fungi</taxon>
        <taxon>Dikarya</taxon>
        <taxon>Basidiomycota</taxon>
        <taxon>Agaricomycotina</taxon>
        <taxon>Agaricomycetes</taxon>
        <taxon>Agaricomycetidae</taxon>
        <taxon>Boletales</taxon>
        <taxon>Boletales incertae sedis</taxon>
        <taxon>Leucogyrophana</taxon>
    </lineage>
</organism>
<comment type="caution">
    <text evidence="1">The sequence shown here is derived from an EMBL/GenBank/DDBJ whole genome shotgun (WGS) entry which is preliminary data.</text>
</comment>
<evidence type="ECO:0000313" key="2">
    <source>
        <dbReference type="Proteomes" id="UP000790709"/>
    </source>
</evidence>
<proteinExistence type="predicted"/>
<gene>
    <name evidence="1" type="ORF">BV22DRAFT_1135454</name>
</gene>
<keyword evidence="2" id="KW-1185">Reference proteome</keyword>